<accession>A0A0E9X0G8</accession>
<sequence>MPDKRKPVHWDGRYAIPLSYALAGACRGLLLRIFTAQQTTPHLWSQTDFLFSVQKEKELHKCKNIVPSCKDYISIVNCSSTLSVQVIKQLTLS</sequence>
<dbReference type="EMBL" id="GBXM01012636">
    <property type="protein sequence ID" value="JAH95941.1"/>
    <property type="molecule type" value="Transcribed_RNA"/>
</dbReference>
<name>A0A0E9X0G8_ANGAN</name>
<dbReference type="PROSITE" id="PS51257">
    <property type="entry name" value="PROKAR_LIPOPROTEIN"/>
    <property type="match status" value="1"/>
</dbReference>
<organism evidence="1">
    <name type="scientific">Anguilla anguilla</name>
    <name type="common">European freshwater eel</name>
    <name type="synonym">Muraena anguilla</name>
    <dbReference type="NCBI Taxonomy" id="7936"/>
    <lineage>
        <taxon>Eukaryota</taxon>
        <taxon>Metazoa</taxon>
        <taxon>Chordata</taxon>
        <taxon>Craniata</taxon>
        <taxon>Vertebrata</taxon>
        <taxon>Euteleostomi</taxon>
        <taxon>Actinopterygii</taxon>
        <taxon>Neopterygii</taxon>
        <taxon>Teleostei</taxon>
        <taxon>Anguilliformes</taxon>
        <taxon>Anguillidae</taxon>
        <taxon>Anguilla</taxon>
    </lineage>
</organism>
<protein>
    <submittedName>
        <fullName evidence="1">Uncharacterized protein</fullName>
    </submittedName>
</protein>
<evidence type="ECO:0000313" key="1">
    <source>
        <dbReference type="EMBL" id="JAH95941.1"/>
    </source>
</evidence>
<proteinExistence type="predicted"/>
<dbReference type="AlphaFoldDB" id="A0A0E9X0G8"/>
<reference evidence="1" key="1">
    <citation type="submission" date="2014-11" db="EMBL/GenBank/DDBJ databases">
        <authorList>
            <person name="Amaro Gonzalez C."/>
        </authorList>
    </citation>
    <scope>NUCLEOTIDE SEQUENCE</scope>
</reference>
<reference evidence="1" key="2">
    <citation type="journal article" date="2015" name="Fish Shellfish Immunol.">
        <title>Early steps in the European eel (Anguilla anguilla)-Vibrio vulnificus interaction in the gills: Role of the RtxA13 toxin.</title>
        <authorList>
            <person name="Callol A."/>
            <person name="Pajuelo D."/>
            <person name="Ebbesson L."/>
            <person name="Teles M."/>
            <person name="MacKenzie S."/>
            <person name="Amaro C."/>
        </authorList>
    </citation>
    <scope>NUCLEOTIDE SEQUENCE</scope>
</reference>